<comment type="caution">
    <text evidence="3">The sequence shown here is derived from an EMBL/GenBank/DDBJ whole genome shotgun (WGS) entry which is preliminary data.</text>
</comment>
<sequence>MAALGDFQSDFQVNLSAAKRALGIDFELKEKQLEALESLYNGNDTIVVVPTGFGKSLIFQLLPWLMQGKFKRADPMIVIIATPLNSIMHDQVQSLAKRGVSACYLDITGSSGNTYDYKR</sequence>
<dbReference type="GO" id="GO:0043138">
    <property type="term" value="F:3'-5' DNA helicase activity"/>
    <property type="evidence" value="ECO:0007669"/>
    <property type="project" value="TreeGrafter"/>
</dbReference>
<organism evidence="3 4">
    <name type="scientific">Mizuhopecten yessoensis</name>
    <name type="common">Japanese scallop</name>
    <name type="synonym">Patinopecten yessoensis</name>
    <dbReference type="NCBI Taxonomy" id="6573"/>
    <lineage>
        <taxon>Eukaryota</taxon>
        <taxon>Metazoa</taxon>
        <taxon>Spiralia</taxon>
        <taxon>Lophotrochozoa</taxon>
        <taxon>Mollusca</taxon>
        <taxon>Bivalvia</taxon>
        <taxon>Autobranchia</taxon>
        <taxon>Pteriomorphia</taxon>
        <taxon>Pectinida</taxon>
        <taxon>Pectinoidea</taxon>
        <taxon>Pectinidae</taxon>
        <taxon>Mizuhopecten</taxon>
    </lineage>
</organism>
<dbReference type="InterPro" id="IPR027417">
    <property type="entry name" value="P-loop_NTPase"/>
</dbReference>
<dbReference type="GO" id="GO:0005524">
    <property type="term" value="F:ATP binding"/>
    <property type="evidence" value="ECO:0007669"/>
    <property type="project" value="InterPro"/>
</dbReference>
<dbReference type="GO" id="GO:0000724">
    <property type="term" value="P:double-strand break repair via homologous recombination"/>
    <property type="evidence" value="ECO:0007669"/>
    <property type="project" value="TreeGrafter"/>
</dbReference>
<keyword evidence="3" id="KW-0067">ATP-binding</keyword>
<evidence type="ECO:0000313" key="3">
    <source>
        <dbReference type="EMBL" id="OWF47149.1"/>
    </source>
</evidence>
<evidence type="ECO:0000256" key="1">
    <source>
        <dbReference type="ARBA" id="ARBA00005446"/>
    </source>
</evidence>
<dbReference type="PANTHER" id="PTHR13710:SF69">
    <property type="entry name" value="ATP-DEPENDENT DNA HELICASE Q-LIKE SIM"/>
    <property type="match status" value="1"/>
</dbReference>
<dbReference type="STRING" id="6573.A0A210QEK7"/>
<accession>A0A210QEK7</accession>
<comment type="similarity">
    <text evidence="1">Belongs to the helicase family. RecQ subfamily.</text>
</comment>
<dbReference type="GO" id="GO:0005694">
    <property type="term" value="C:chromosome"/>
    <property type="evidence" value="ECO:0007669"/>
    <property type="project" value="TreeGrafter"/>
</dbReference>
<feature type="domain" description="DEAD/DEAH-box helicase" evidence="2">
    <location>
        <begin position="31"/>
        <end position="101"/>
    </location>
</feature>
<dbReference type="GO" id="GO:0009378">
    <property type="term" value="F:four-way junction helicase activity"/>
    <property type="evidence" value="ECO:0007669"/>
    <property type="project" value="TreeGrafter"/>
</dbReference>
<keyword evidence="3" id="KW-0378">Hydrolase</keyword>
<dbReference type="GO" id="GO:0003676">
    <property type="term" value="F:nucleic acid binding"/>
    <property type="evidence" value="ECO:0007669"/>
    <property type="project" value="InterPro"/>
</dbReference>
<dbReference type="InterPro" id="IPR011545">
    <property type="entry name" value="DEAD/DEAH_box_helicase_dom"/>
</dbReference>
<dbReference type="Gene3D" id="3.40.50.300">
    <property type="entry name" value="P-loop containing nucleotide triphosphate hydrolases"/>
    <property type="match status" value="1"/>
</dbReference>
<name>A0A210QEK7_MIZYE</name>
<keyword evidence="3" id="KW-0347">Helicase</keyword>
<dbReference type="EMBL" id="NEDP02004027">
    <property type="protein sequence ID" value="OWF47149.1"/>
    <property type="molecule type" value="Genomic_DNA"/>
</dbReference>
<evidence type="ECO:0000259" key="2">
    <source>
        <dbReference type="Pfam" id="PF00270"/>
    </source>
</evidence>
<dbReference type="AlphaFoldDB" id="A0A210QEK7"/>
<dbReference type="SUPFAM" id="SSF52540">
    <property type="entry name" value="P-loop containing nucleoside triphosphate hydrolases"/>
    <property type="match status" value="1"/>
</dbReference>
<dbReference type="OrthoDB" id="6097007at2759"/>
<gene>
    <name evidence="3" type="ORF">KP79_PYT26199</name>
</gene>
<protein>
    <submittedName>
        <fullName evidence="3">ATP-dependent DNA helicase Q-like 3</fullName>
    </submittedName>
</protein>
<keyword evidence="3" id="KW-0547">Nucleotide-binding</keyword>
<dbReference type="GO" id="GO:0005737">
    <property type="term" value="C:cytoplasm"/>
    <property type="evidence" value="ECO:0007669"/>
    <property type="project" value="TreeGrafter"/>
</dbReference>
<dbReference type="Proteomes" id="UP000242188">
    <property type="component" value="Unassembled WGS sequence"/>
</dbReference>
<dbReference type="GO" id="GO:0005634">
    <property type="term" value="C:nucleus"/>
    <property type="evidence" value="ECO:0007669"/>
    <property type="project" value="TreeGrafter"/>
</dbReference>
<keyword evidence="4" id="KW-1185">Reference proteome</keyword>
<reference evidence="3 4" key="1">
    <citation type="journal article" date="2017" name="Nat. Ecol. Evol.">
        <title>Scallop genome provides insights into evolution of bilaterian karyotype and development.</title>
        <authorList>
            <person name="Wang S."/>
            <person name="Zhang J."/>
            <person name="Jiao W."/>
            <person name="Li J."/>
            <person name="Xun X."/>
            <person name="Sun Y."/>
            <person name="Guo X."/>
            <person name="Huan P."/>
            <person name="Dong B."/>
            <person name="Zhang L."/>
            <person name="Hu X."/>
            <person name="Sun X."/>
            <person name="Wang J."/>
            <person name="Zhao C."/>
            <person name="Wang Y."/>
            <person name="Wang D."/>
            <person name="Huang X."/>
            <person name="Wang R."/>
            <person name="Lv J."/>
            <person name="Li Y."/>
            <person name="Zhang Z."/>
            <person name="Liu B."/>
            <person name="Lu W."/>
            <person name="Hui Y."/>
            <person name="Liang J."/>
            <person name="Zhou Z."/>
            <person name="Hou R."/>
            <person name="Li X."/>
            <person name="Liu Y."/>
            <person name="Li H."/>
            <person name="Ning X."/>
            <person name="Lin Y."/>
            <person name="Zhao L."/>
            <person name="Xing Q."/>
            <person name="Dou J."/>
            <person name="Li Y."/>
            <person name="Mao J."/>
            <person name="Guo H."/>
            <person name="Dou H."/>
            <person name="Li T."/>
            <person name="Mu C."/>
            <person name="Jiang W."/>
            <person name="Fu Q."/>
            <person name="Fu X."/>
            <person name="Miao Y."/>
            <person name="Liu J."/>
            <person name="Yu Q."/>
            <person name="Li R."/>
            <person name="Liao H."/>
            <person name="Li X."/>
            <person name="Kong Y."/>
            <person name="Jiang Z."/>
            <person name="Chourrout D."/>
            <person name="Li R."/>
            <person name="Bao Z."/>
        </authorList>
    </citation>
    <scope>NUCLEOTIDE SEQUENCE [LARGE SCALE GENOMIC DNA]</scope>
    <source>
        <strain evidence="3 4">PY_sf001</strain>
    </source>
</reference>
<dbReference type="PANTHER" id="PTHR13710">
    <property type="entry name" value="DNA HELICASE RECQ FAMILY MEMBER"/>
    <property type="match status" value="1"/>
</dbReference>
<proteinExistence type="inferred from homology"/>
<evidence type="ECO:0000313" key="4">
    <source>
        <dbReference type="Proteomes" id="UP000242188"/>
    </source>
</evidence>
<dbReference type="Pfam" id="PF00270">
    <property type="entry name" value="DEAD"/>
    <property type="match status" value="1"/>
</dbReference>